<keyword evidence="10" id="KW-1185">Reference proteome</keyword>
<dbReference type="PANTHER" id="PTHR10815:SF5">
    <property type="entry name" value="METHYLATED-DNA--PROTEIN-CYSTEINE METHYLTRANSFERASE"/>
    <property type="match status" value="1"/>
</dbReference>
<evidence type="ECO:0000313" key="10">
    <source>
        <dbReference type="Proteomes" id="UP001291687"/>
    </source>
</evidence>
<sequence>MVVKKGKEHFIYNWLDTGKMSQIYPMTKSKKDYLLKSAYIDTPLGPMLAISDEEALYLLEFADRRSLERQVDRLKTKTKAIITAGQSEPIKLIKSELQRYFDGSLKEFTTPLQLLGSTFQEIVWEELMRIPYGQTRSYSDQAKAIGKQKAYRAVANANGANKLAIIIPCHRIINSNGDLGGYGGGVNRKKWLIDFEKKNHFIVV</sequence>
<proteinExistence type="predicted"/>
<keyword evidence="3" id="KW-0808">Transferase</keyword>
<dbReference type="SUPFAM" id="SSF46767">
    <property type="entry name" value="Methylated DNA-protein cysteine methyltransferase, C-terminal domain"/>
    <property type="match status" value="1"/>
</dbReference>
<reference evidence="9 10" key="1">
    <citation type="submission" date="2023-03" db="EMBL/GenBank/DDBJ databases">
        <title>Host association and intracellularity evolved multiple times independently in the Rickettsiales.</title>
        <authorList>
            <person name="Castelli M."/>
            <person name="Nardi T."/>
            <person name="Gammuto L."/>
            <person name="Bellinzona G."/>
            <person name="Sabaneyeva E."/>
            <person name="Potekhin A."/>
            <person name="Serra V."/>
            <person name="Petroni G."/>
            <person name="Sassera D."/>
        </authorList>
    </citation>
    <scope>NUCLEOTIDE SEQUENCE [LARGE SCALE GENOMIC DNA]</scope>
    <source>
        <strain evidence="9 10">Sr 2-6</strain>
    </source>
</reference>
<dbReference type="InterPro" id="IPR008332">
    <property type="entry name" value="MethylG_MeTrfase_N"/>
</dbReference>
<dbReference type="InterPro" id="IPR001497">
    <property type="entry name" value="MethylDNA_cys_MeTrfase_AS"/>
</dbReference>
<keyword evidence="4" id="KW-0227">DNA damage</keyword>
<dbReference type="EMBL" id="JARJFB010000009">
    <property type="protein sequence ID" value="MEA0970271.1"/>
    <property type="molecule type" value="Genomic_DNA"/>
</dbReference>
<dbReference type="Pfam" id="PF01035">
    <property type="entry name" value="DNA_binding_1"/>
    <property type="match status" value="1"/>
</dbReference>
<evidence type="ECO:0000256" key="4">
    <source>
        <dbReference type="ARBA" id="ARBA00022763"/>
    </source>
</evidence>
<evidence type="ECO:0000256" key="5">
    <source>
        <dbReference type="ARBA" id="ARBA00023204"/>
    </source>
</evidence>
<comment type="caution">
    <text evidence="9">The sequence shown here is derived from an EMBL/GenBank/DDBJ whole genome shotgun (WGS) entry which is preliminary data.</text>
</comment>
<feature type="domain" description="Methylated-DNA-[protein]-cysteine S-methyltransferase DNA binding" evidence="7">
    <location>
        <begin position="119"/>
        <end position="197"/>
    </location>
</feature>
<evidence type="ECO:0000256" key="6">
    <source>
        <dbReference type="ARBA" id="ARBA00049348"/>
    </source>
</evidence>
<evidence type="ECO:0000259" key="8">
    <source>
        <dbReference type="Pfam" id="PF02870"/>
    </source>
</evidence>
<dbReference type="InterPro" id="IPR036631">
    <property type="entry name" value="MGMT_N_sf"/>
</dbReference>
<evidence type="ECO:0000256" key="1">
    <source>
        <dbReference type="ARBA" id="ARBA00001286"/>
    </source>
</evidence>
<dbReference type="InterPro" id="IPR014048">
    <property type="entry name" value="MethylDNA_cys_MeTrfase_DNA-bd"/>
</dbReference>
<accession>A0ABU5NAV1</accession>
<organism evidence="9 10">
    <name type="scientific">Candidatus Megaera venefica</name>
    <dbReference type="NCBI Taxonomy" id="2055910"/>
    <lineage>
        <taxon>Bacteria</taxon>
        <taxon>Pseudomonadati</taxon>
        <taxon>Pseudomonadota</taxon>
        <taxon>Alphaproteobacteria</taxon>
        <taxon>Rickettsiales</taxon>
        <taxon>Rickettsiaceae</taxon>
        <taxon>Candidatus Megaera</taxon>
    </lineage>
</organism>
<dbReference type="GO" id="GO:0032259">
    <property type="term" value="P:methylation"/>
    <property type="evidence" value="ECO:0007669"/>
    <property type="project" value="UniProtKB-KW"/>
</dbReference>
<dbReference type="InterPro" id="IPR036388">
    <property type="entry name" value="WH-like_DNA-bd_sf"/>
</dbReference>
<keyword evidence="2 9" id="KW-0489">Methyltransferase</keyword>
<feature type="domain" description="Methylguanine DNA methyltransferase ribonuclease-like" evidence="8">
    <location>
        <begin position="37"/>
        <end position="114"/>
    </location>
</feature>
<dbReference type="Pfam" id="PF02870">
    <property type="entry name" value="Methyltransf_1N"/>
    <property type="match status" value="1"/>
</dbReference>
<comment type="catalytic activity">
    <reaction evidence="1">
        <text>a 4-O-methyl-thymidine in DNA + L-cysteinyl-[protein] = a thymidine in DNA + S-methyl-L-cysteinyl-[protein]</text>
        <dbReference type="Rhea" id="RHEA:53428"/>
        <dbReference type="Rhea" id="RHEA-COMP:10131"/>
        <dbReference type="Rhea" id="RHEA-COMP:10132"/>
        <dbReference type="Rhea" id="RHEA-COMP:13555"/>
        <dbReference type="Rhea" id="RHEA-COMP:13556"/>
        <dbReference type="ChEBI" id="CHEBI:29950"/>
        <dbReference type="ChEBI" id="CHEBI:82612"/>
        <dbReference type="ChEBI" id="CHEBI:137386"/>
        <dbReference type="ChEBI" id="CHEBI:137387"/>
        <dbReference type="EC" id="2.1.1.63"/>
    </reaction>
</comment>
<evidence type="ECO:0000256" key="3">
    <source>
        <dbReference type="ARBA" id="ARBA00022679"/>
    </source>
</evidence>
<protein>
    <submittedName>
        <fullName evidence="9">Methylated-DNA--protein-cysteine methyltransferase</fullName>
    </submittedName>
</protein>
<dbReference type="CDD" id="cd06445">
    <property type="entry name" value="ATase"/>
    <property type="match status" value="1"/>
</dbReference>
<keyword evidence="5" id="KW-0234">DNA repair</keyword>
<dbReference type="Proteomes" id="UP001291687">
    <property type="component" value="Unassembled WGS sequence"/>
</dbReference>
<dbReference type="SUPFAM" id="SSF53155">
    <property type="entry name" value="Methylated DNA-protein cysteine methyltransferase domain"/>
    <property type="match status" value="1"/>
</dbReference>
<dbReference type="PROSITE" id="PS00374">
    <property type="entry name" value="MGMT"/>
    <property type="match status" value="1"/>
</dbReference>
<evidence type="ECO:0000313" key="9">
    <source>
        <dbReference type="EMBL" id="MEA0970271.1"/>
    </source>
</evidence>
<dbReference type="GO" id="GO:0008168">
    <property type="term" value="F:methyltransferase activity"/>
    <property type="evidence" value="ECO:0007669"/>
    <property type="project" value="UniProtKB-KW"/>
</dbReference>
<dbReference type="Gene3D" id="3.30.160.70">
    <property type="entry name" value="Methylated DNA-protein cysteine methyltransferase domain"/>
    <property type="match status" value="1"/>
</dbReference>
<evidence type="ECO:0000256" key="2">
    <source>
        <dbReference type="ARBA" id="ARBA00022603"/>
    </source>
</evidence>
<dbReference type="PANTHER" id="PTHR10815">
    <property type="entry name" value="METHYLATED-DNA--PROTEIN-CYSTEINE METHYLTRANSFERASE"/>
    <property type="match status" value="1"/>
</dbReference>
<dbReference type="NCBIfam" id="TIGR00589">
    <property type="entry name" value="ogt"/>
    <property type="match status" value="1"/>
</dbReference>
<name>A0ABU5NAV1_9RICK</name>
<comment type="catalytic activity">
    <reaction evidence="6">
        <text>a 6-O-methyl-2'-deoxyguanosine in DNA + L-cysteinyl-[protein] = S-methyl-L-cysteinyl-[protein] + a 2'-deoxyguanosine in DNA</text>
        <dbReference type="Rhea" id="RHEA:24000"/>
        <dbReference type="Rhea" id="RHEA-COMP:10131"/>
        <dbReference type="Rhea" id="RHEA-COMP:10132"/>
        <dbReference type="Rhea" id="RHEA-COMP:11367"/>
        <dbReference type="Rhea" id="RHEA-COMP:11368"/>
        <dbReference type="ChEBI" id="CHEBI:29950"/>
        <dbReference type="ChEBI" id="CHEBI:82612"/>
        <dbReference type="ChEBI" id="CHEBI:85445"/>
        <dbReference type="ChEBI" id="CHEBI:85448"/>
        <dbReference type="EC" id="2.1.1.63"/>
    </reaction>
</comment>
<evidence type="ECO:0000259" key="7">
    <source>
        <dbReference type="Pfam" id="PF01035"/>
    </source>
</evidence>
<dbReference type="InterPro" id="IPR036217">
    <property type="entry name" value="MethylDNA_cys_MeTrfase_DNAb"/>
</dbReference>
<dbReference type="Gene3D" id="1.10.10.10">
    <property type="entry name" value="Winged helix-like DNA-binding domain superfamily/Winged helix DNA-binding domain"/>
    <property type="match status" value="1"/>
</dbReference>
<gene>
    <name evidence="9" type="ORF">Megvenef_00229</name>
</gene>